<organism evidence="1">
    <name type="scientific">Salvia splendens</name>
    <name type="common">Scarlet sage</name>
    <dbReference type="NCBI Taxonomy" id="180675"/>
    <lineage>
        <taxon>Eukaryota</taxon>
        <taxon>Viridiplantae</taxon>
        <taxon>Streptophyta</taxon>
        <taxon>Embryophyta</taxon>
        <taxon>Tracheophyta</taxon>
        <taxon>Spermatophyta</taxon>
        <taxon>Magnoliopsida</taxon>
        <taxon>eudicotyledons</taxon>
        <taxon>Gunneridae</taxon>
        <taxon>Pentapetalae</taxon>
        <taxon>asterids</taxon>
        <taxon>lamiids</taxon>
        <taxon>Lamiales</taxon>
        <taxon>Lamiaceae</taxon>
        <taxon>Nepetoideae</taxon>
        <taxon>Mentheae</taxon>
        <taxon>Salviinae</taxon>
        <taxon>Salvia</taxon>
        <taxon>Salvia subgen. Calosphace</taxon>
        <taxon>core Calosphace</taxon>
    </lineage>
</organism>
<evidence type="ECO:0000313" key="2">
    <source>
        <dbReference type="Proteomes" id="UP000298416"/>
    </source>
</evidence>
<reference evidence="1" key="2">
    <citation type="submission" date="2020-08" db="EMBL/GenBank/DDBJ databases">
        <title>Plant Genome Project.</title>
        <authorList>
            <person name="Zhang R.-G."/>
        </authorList>
    </citation>
    <scope>NUCLEOTIDE SEQUENCE</scope>
    <source>
        <strain evidence="1">Huo1</strain>
        <tissue evidence="1">Leaf</tissue>
    </source>
</reference>
<evidence type="ECO:0000313" key="1">
    <source>
        <dbReference type="EMBL" id="KAG6408051.1"/>
    </source>
</evidence>
<gene>
    <name evidence="1" type="ORF">SASPL_131053</name>
</gene>
<reference evidence="1" key="1">
    <citation type="submission" date="2018-01" db="EMBL/GenBank/DDBJ databases">
        <authorList>
            <person name="Mao J.F."/>
        </authorList>
    </citation>
    <scope>NUCLEOTIDE SEQUENCE</scope>
    <source>
        <strain evidence="1">Huo1</strain>
        <tissue evidence="1">Leaf</tissue>
    </source>
</reference>
<dbReference type="EMBL" id="PNBA02000011">
    <property type="protein sequence ID" value="KAG6408051.1"/>
    <property type="molecule type" value="Genomic_DNA"/>
</dbReference>
<comment type="caution">
    <text evidence="1">The sequence shown here is derived from an EMBL/GenBank/DDBJ whole genome shotgun (WGS) entry which is preliminary data.</text>
</comment>
<name>A0A8X8X6T0_SALSN</name>
<protein>
    <submittedName>
        <fullName evidence="1">Uncharacterized protein</fullName>
    </submittedName>
</protein>
<accession>A0A8X8X6T0</accession>
<sequence length="113" mass="11328">MLKLQELVVLPNRCCTGIDAAAVVPPGVSAPTHQPLPAPIRRPAYTAVVARRRCSGSALSPSSLAPSSSLGSAAATTVHAQAAASASPCLVLPEKLPGATPARVTASSPTPER</sequence>
<dbReference type="Proteomes" id="UP000298416">
    <property type="component" value="Unassembled WGS sequence"/>
</dbReference>
<dbReference type="AlphaFoldDB" id="A0A8X8X6T0"/>
<keyword evidence="2" id="KW-1185">Reference proteome</keyword>
<proteinExistence type="predicted"/>